<dbReference type="PANTHER" id="PTHR14136:SF17">
    <property type="entry name" value="BTB_POZ DOMAIN-CONTAINING PROTEIN KCTD9"/>
    <property type="match status" value="1"/>
</dbReference>
<evidence type="ECO:0000313" key="2">
    <source>
        <dbReference type="EMBL" id="MFC6881967.1"/>
    </source>
</evidence>
<name>A0ABW2CKF5_9ACTN</name>
<comment type="caution">
    <text evidence="2">The sequence shown here is derived from an EMBL/GenBank/DDBJ whole genome shotgun (WGS) entry which is preliminary data.</text>
</comment>
<feature type="transmembrane region" description="Helical" evidence="1">
    <location>
        <begin position="33"/>
        <end position="55"/>
    </location>
</feature>
<proteinExistence type="predicted"/>
<keyword evidence="1" id="KW-0472">Membrane</keyword>
<dbReference type="SUPFAM" id="SSF141571">
    <property type="entry name" value="Pentapeptide repeat-like"/>
    <property type="match status" value="1"/>
</dbReference>
<evidence type="ECO:0000313" key="3">
    <source>
        <dbReference type="Proteomes" id="UP001596380"/>
    </source>
</evidence>
<dbReference type="Gene3D" id="2.160.20.80">
    <property type="entry name" value="E3 ubiquitin-protein ligase SopA"/>
    <property type="match status" value="1"/>
</dbReference>
<keyword evidence="3" id="KW-1185">Reference proteome</keyword>
<keyword evidence="1" id="KW-1133">Transmembrane helix</keyword>
<keyword evidence="1" id="KW-0812">Transmembrane</keyword>
<protein>
    <submittedName>
        <fullName evidence="2">Pentapeptide repeat-containing protein</fullName>
    </submittedName>
</protein>
<reference evidence="3" key="1">
    <citation type="journal article" date="2019" name="Int. J. Syst. Evol. Microbiol.">
        <title>The Global Catalogue of Microorganisms (GCM) 10K type strain sequencing project: providing services to taxonomists for standard genome sequencing and annotation.</title>
        <authorList>
            <consortium name="The Broad Institute Genomics Platform"/>
            <consortium name="The Broad Institute Genome Sequencing Center for Infectious Disease"/>
            <person name="Wu L."/>
            <person name="Ma J."/>
        </authorList>
    </citation>
    <scope>NUCLEOTIDE SEQUENCE [LARGE SCALE GENOMIC DNA]</scope>
    <source>
        <strain evidence="3">JCM 3369</strain>
    </source>
</reference>
<gene>
    <name evidence="2" type="ORF">ACFQKB_19600</name>
</gene>
<dbReference type="InterPro" id="IPR051082">
    <property type="entry name" value="Pentapeptide-BTB/POZ_domain"/>
</dbReference>
<organism evidence="2 3">
    <name type="scientific">Actinomadura yumaensis</name>
    <dbReference type="NCBI Taxonomy" id="111807"/>
    <lineage>
        <taxon>Bacteria</taxon>
        <taxon>Bacillati</taxon>
        <taxon>Actinomycetota</taxon>
        <taxon>Actinomycetes</taxon>
        <taxon>Streptosporangiales</taxon>
        <taxon>Thermomonosporaceae</taxon>
        <taxon>Actinomadura</taxon>
    </lineage>
</organism>
<evidence type="ECO:0000256" key="1">
    <source>
        <dbReference type="SAM" id="Phobius"/>
    </source>
</evidence>
<dbReference type="RefSeq" id="WP_378063415.1">
    <property type="nucleotide sequence ID" value="NZ_JBHSXS010000010.1"/>
</dbReference>
<dbReference type="InterPro" id="IPR001646">
    <property type="entry name" value="5peptide_repeat"/>
</dbReference>
<accession>A0ABW2CKF5</accession>
<dbReference type="PANTHER" id="PTHR14136">
    <property type="entry name" value="BTB_POZ DOMAIN-CONTAINING PROTEIN KCTD9"/>
    <property type="match status" value="1"/>
</dbReference>
<sequence>MPNQRLMQRISAYRAATKRSIPGSWLGISWRTLIFVGSLLAFLVLFILYAPMILYPSISDVEFKREKVIGEERIQIENDRIKLQNETRSTLLQGVAGAAVILGAYFTARQVQASRATHTTDQFIRAVEQMGRPDRTTETTLGGIYGLERVARESAVDRRSIAEILAAFICYSSMDSAKDLADAHSLREYFPERQAAITVLARGESSDLNLYRERDIRVIDLSGADLRKVDIYDLTLSAVNLNSANLEGAFIAGANFSYTDFGSANMGRIIANNTDFSGAWFHSANCKSGNFYNANFMDAILQDADFANARMKSANFTGCYLGGANLQGANLSDAILQGADLQGAKASEFTRWPIGFSPEDAGVVIVPT</sequence>
<dbReference type="Proteomes" id="UP001596380">
    <property type="component" value="Unassembled WGS sequence"/>
</dbReference>
<dbReference type="Pfam" id="PF00805">
    <property type="entry name" value="Pentapeptide"/>
    <property type="match status" value="3"/>
</dbReference>
<dbReference type="EMBL" id="JBHSXS010000010">
    <property type="protein sequence ID" value="MFC6881967.1"/>
    <property type="molecule type" value="Genomic_DNA"/>
</dbReference>